<protein>
    <recommendedName>
        <fullName evidence="9 10">Protein translocase subunit SecY</fullName>
    </recommendedName>
</protein>
<evidence type="ECO:0000256" key="2">
    <source>
        <dbReference type="ARBA" id="ARBA00005751"/>
    </source>
</evidence>
<dbReference type="Proteomes" id="UP000184052">
    <property type="component" value="Unassembled WGS sequence"/>
</dbReference>
<evidence type="ECO:0000256" key="13">
    <source>
        <dbReference type="RuleBase" id="RU004349"/>
    </source>
</evidence>
<keyword evidence="3 10" id="KW-0813">Transport</keyword>
<accession>A0A1M6L617</accession>
<dbReference type="InterPro" id="IPR023201">
    <property type="entry name" value="SecY_dom_sf"/>
</dbReference>
<dbReference type="HAMAP" id="MF_01465">
    <property type="entry name" value="SecY"/>
    <property type="match status" value="1"/>
</dbReference>
<feature type="transmembrane region" description="Helical" evidence="10">
    <location>
        <begin position="172"/>
        <end position="193"/>
    </location>
</feature>
<dbReference type="PROSITE" id="PS00755">
    <property type="entry name" value="SECY_1"/>
    <property type="match status" value="1"/>
</dbReference>
<feature type="transmembrane region" description="Helical" evidence="10">
    <location>
        <begin position="359"/>
        <end position="381"/>
    </location>
</feature>
<keyword evidence="15" id="KW-1185">Reference proteome</keyword>
<keyword evidence="6 10" id="KW-1133">Transmembrane helix</keyword>
<evidence type="ECO:0000256" key="11">
    <source>
        <dbReference type="RuleBase" id="RU000537"/>
    </source>
</evidence>
<dbReference type="NCBIfam" id="TIGR00967">
    <property type="entry name" value="3a0501s007"/>
    <property type="match status" value="1"/>
</dbReference>
<dbReference type="STRING" id="1121476.SAMN02745751_03087"/>
<feature type="transmembrane region" description="Helical" evidence="10">
    <location>
        <begin position="304"/>
        <end position="322"/>
    </location>
</feature>
<comment type="function">
    <text evidence="10 11">The central subunit of the protein translocation channel SecYEG. Consists of two halves formed by TMs 1-5 and 6-10. These two domains form a lateral gate at the front which open onto the bilayer between TMs 2 and 7, and are clamped together by SecE at the back. The channel is closed by both a pore ring composed of hydrophobic SecY resides and a short helix (helix 2A) on the extracellular side of the membrane which forms a plug. The plug probably moves laterally to allow the channel to open. The ring and the pore may move independently.</text>
</comment>
<keyword evidence="7 10" id="KW-0811">Translocation</keyword>
<dbReference type="PRINTS" id="PR00303">
    <property type="entry name" value="SECYTRNLCASE"/>
</dbReference>
<dbReference type="Pfam" id="PF00344">
    <property type="entry name" value="SecY"/>
    <property type="match status" value="1"/>
</dbReference>
<evidence type="ECO:0000256" key="7">
    <source>
        <dbReference type="ARBA" id="ARBA00023010"/>
    </source>
</evidence>
<evidence type="ECO:0000256" key="6">
    <source>
        <dbReference type="ARBA" id="ARBA00022989"/>
    </source>
</evidence>
<comment type="subcellular location">
    <subcellularLocation>
        <location evidence="10">Cell membrane</location>
        <topology evidence="10">Multi-pass membrane protein</topology>
    </subcellularLocation>
    <subcellularLocation>
        <location evidence="1 12">Membrane</location>
        <topology evidence="1 12">Multi-pass membrane protein</topology>
    </subcellularLocation>
</comment>
<dbReference type="RefSeq" id="WP_073050465.1">
    <property type="nucleotide sequence ID" value="NZ_FQZL01000030.1"/>
</dbReference>
<dbReference type="GO" id="GO:0005886">
    <property type="term" value="C:plasma membrane"/>
    <property type="evidence" value="ECO:0007669"/>
    <property type="project" value="UniProtKB-SubCell"/>
</dbReference>
<keyword evidence="5 10" id="KW-0653">Protein transport</keyword>
<keyword evidence="10" id="KW-1003">Cell membrane</keyword>
<dbReference type="InterPro" id="IPR030659">
    <property type="entry name" value="SecY_CS"/>
</dbReference>
<dbReference type="GO" id="GO:0065002">
    <property type="term" value="P:intracellular protein transmembrane transport"/>
    <property type="evidence" value="ECO:0007669"/>
    <property type="project" value="UniProtKB-UniRule"/>
</dbReference>
<evidence type="ECO:0000256" key="4">
    <source>
        <dbReference type="ARBA" id="ARBA00022692"/>
    </source>
</evidence>
<dbReference type="FunFam" id="1.10.3370.10:FF:000001">
    <property type="entry name" value="Preprotein translocase subunit SecY"/>
    <property type="match status" value="1"/>
</dbReference>
<feature type="transmembrane region" description="Helical" evidence="10">
    <location>
        <begin position="78"/>
        <end position="96"/>
    </location>
</feature>
<comment type="similarity">
    <text evidence="2 10 13">Belongs to the SecY/SEC61-alpha family.</text>
</comment>
<name>A0A1M6L617_9FIRM</name>
<dbReference type="Gene3D" id="1.10.3370.10">
    <property type="entry name" value="SecY subunit domain"/>
    <property type="match status" value="1"/>
</dbReference>
<dbReference type="GO" id="GO:0006605">
    <property type="term" value="P:protein targeting"/>
    <property type="evidence" value="ECO:0007669"/>
    <property type="project" value="UniProtKB-UniRule"/>
</dbReference>
<sequence length="424" mass="46745">MIETLRNAWKIPDLRKRILFTLAMIAVYRLGSQIPVPGIDRAVIAQMFSGNTGAGLLDFFDLMSGGAFKNFTIFALNIYPYITASIILQLLTIAIPKLEEIAKREDGRQKLAQYTRYLTVVLALIQAVAYTVGFFNQALLSSSALDIITVILTLTAGTAFLMWLGEEITEKGIGNGISIIIFIGIASRIPAGIGKTFGLLQAGTVNIFEVLLFVVFALVIIVAVIAVQQGERRINVQYAKRVVGRKMYGGQSTHIPIKVLMAGVIPVIFASSLLAFPQTLAFFFKGDFVNWVEKYLSPAGNPGVWIYSILNILLIIFFTYFYTAVQFNPYEYANNLKQYGGFIPGIRPGKPTAEYLNKVLSRITIVGAVTLAFIASIPTLIFSFTNLSLRFGGTALLIVVGVALETMKQVESQMLMRHYKGFLK</sequence>
<feature type="transmembrane region" description="Helical" evidence="10">
    <location>
        <begin position="205"/>
        <end position="227"/>
    </location>
</feature>
<evidence type="ECO:0000256" key="5">
    <source>
        <dbReference type="ARBA" id="ARBA00022927"/>
    </source>
</evidence>
<organism evidence="14 15">
    <name type="scientific">Dethiosulfatibacter aminovorans DSM 17477</name>
    <dbReference type="NCBI Taxonomy" id="1121476"/>
    <lineage>
        <taxon>Bacteria</taxon>
        <taxon>Bacillati</taxon>
        <taxon>Bacillota</taxon>
        <taxon>Tissierellia</taxon>
        <taxon>Dethiosulfatibacter</taxon>
    </lineage>
</organism>
<dbReference type="OrthoDB" id="9809248at2"/>
<dbReference type="InterPro" id="IPR026593">
    <property type="entry name" value="SecY"/>
</dbReference>
<dbReference type="PANTHER" id="PTHR10906">
    <property type="entry name" value="SECY/SEC61-ALPHA FAMILY MEMBER"/>
    <property type="match status" value="1"/>
</dbReference>
<evidence type="ECO:0000256" key="8">
    <source>
        <dbReference type="ARBA" id="ARBA00023136"/>
    </source>
</evidence>
<dbReference type="EMBL" id="FQZL01000030">
    <property type="protein sequence ID" value="SHJ66688.1"/>
    <property type="molecule type" value="Genomic_DNA"/>
</dbReference>
<dbReference type="GO" id="GO:0043952">
    <property type="term" value="P:protein transport by the Sec complex"/>
    <property type="evidence" value="ECO:0007669"/>
    <property type="project" value="UniProtKB-UniRule"/>
</dbReference>
<dbReference type="AlphaFoldDB" id="A0A1M6L617"/>
<dbReference type="PROSITE" id="PS00756">
    <property type="entry name" value="SECY_2"/>
    <property type="match status" value="1"/>
</dbReference>
<evidence type="ECO:0000256" key="12">
    <source>
        <dbReference type="RuleBase" id="RU003484"/>
    </source>
</evidence>
<comment type="subunit">
    <text evidence="10">Component of the Sec protein translocase complex. Heterotrimer consisting of SecY, SecE and SecG subunits. The heterotrimers can form oligomers, although 1 heterotrimer is thought to be able to translocate proteins. Interacts with the ribosome. Interacts with SecDF, and other proteins may be involved. Interacts with SecA.</text>
</comment>
<feature type="transmembrane region" description="Helical" evidence="10">
    <location>
        <begin position="387"/>
        <end position="407"/>
    </location>
</feature>
<feature type="transmembrane region" description="Helical" evidence="10">
    <location>
        <begin position="147"/>
        <end position="165"/>
    </location>
</feature>
<gene>
    <name evidence="10" type="primary">secY</name>
    <name evidence="14" type="ORF">SAMN02745751_03087</name>
</gene>
<dbReference type="PIRSF" id="PIRSF004557">
    <property type="entry name" value="SecY"/>
    <property type="match status" value="1"/>
</dbReference>
<dbReference type="SUPFAM" id="SSF103491">
    <property type="entry name" value="Preprotein translocase SecY subunit"/>
    <property type="match status" value="1"/>
</dbReference>
<dbReference type="InterPro" id="IPR002208">
    <property type="entry name" value="SecY/SEC61-alpha"/>
</dbReference>
<feature type="transmembrane region" description="Helical" evidence="10">
    <location>
        <begin position="117"/>
        <end position="135"/>
    </location>
</feature>
<evidence type="ECO:0000256" key="10">
    <source>
        <dbReference type="HAMAP-Rule" id="MF_01465"/>
    </source>
</evidence>
<keyword evidence="8 10" id="KW-0472">Membrane</keyword>
<evidence type="ECO:0000313" key="14">
    <source>
        <dbReference type="EMBL" id="SHJ66688.1"/>
    </source>
</evidence>
<keyword evidence="4 10" id="KW-0812">Transmembrane</keyword>
<proteinExistence type="inferred from homology"/>
<evidence type="ECO:0000313" key="15">
    <source>
        <dbReference type="Proteomes" id="UP000184052"/>
    </source>
</evidence>
<reference evidence="14 15" key="1">
    <citation type="submission" date="2016-11" db="EMBL/GenBank/DDBJ databases">
        <authorList>
            <person name="Jaros S."/>
            <person name="Januszkiewicz K."/>
            <person name="Wedrychowicz H."/>
        </authorList>
    </citation>
    <scope>NUCLEOTIDE SEQUENCE [LARGE SCALE GENOMIC DNA]</scope>
    <source>
        <strain evidence="14 15">DSM 17477</strain>
    </source>
</reference>
<evidence type="ECO:0000256" key="9">
    <source>
        <dbReference type="ARBA" id="ARBA00039733"/>
    </source>
</evidence>
<evidence type="ECO:0000256" key="1">
    <source>
        <dbReference type="ARBA" id="ARBA00004141"/>
    </source>
</evidence>
<evidence type="ECO:0000256" key="3">
    <source>
        <dbReference type="ARBA" id="ARBA00022448"/>
    </source>
</evidence>
<feature type="transmembrane region" description="Helical" evidence="10">
    <location>
        <begin position="255"/>
        <end position="284"/>
    </location>
</feature>
<comment type="caution">
    <text evidence="10">Lacks conserved residue(s) required for the propagation of feature annotation.</text>
</comment>